<keyword evidence="3" id="KW-1185">Reference proteome</keyword>
<evidence type="ECO:0000313" key="2">
    <source>
        <dbReference type="EMBL" id="GIY51597.1"/>
    </source>
</evidence>
<proteinExistence type="predicted"/>
<protein>
    <submittedName>
        <fullName evidence="2">Uncharacterized protein</fullName>
    </submittedName>
</protein>
<evidence type="ECO:0000313" key="3">
    <source>
        <dbReference type="Proteomes" id="UP001054945"/>
    </source>
</evidence>
<dbReference type="AlphaFoldDB" id="A0AAV4U1N3"/>
<dbReference type="Proteomes" id="UP001054945">
    <property type="component" value="Unassembled WGS sequence"/>
</dbReference>
<comment type="caution">
    <text evidence="2">The sequence shown here is derived from an EMBL/GenBank/DDBJ whole genome shotgun (WGS) entry which is preliminary data.</text>
</comment>
<accession>A0AAV4U1N3</accession>
<organism evidence="2 3">
    <name type="scientific">Caerostris extrusa</name>
    <name type="common">Bark spider</name>
    <name type="synonym">Caerostris bankana</name>
    <dbReference type="NCBI Taxonomy" id="172846"/>
    <lineage>
        <taxon>Eukaryota</taxon>
        <taxon>Metazoa</taxon>
        <taxon>Ecdysozoa</taxon>
        <taxon>Arthropoda</taxon>
        <taxon>Chelicerata</taxon>
        <taxon>Arachnida</taxon>
        <taxon>Araneae</taxon>
        <taxon>Araneomorphae</taxon>
        <taxon>Entelegynae</taxon>
        <taxon>Araneoidea</taxon>
        <taxon>Araneidae</taxon>
        <taxon>Caerostris</taxon>
    </lineage>
</organism>
<gene>
    <name evidence="2" type="ORF">CEXT_719471</name>
</gene>
<reference evidence="2 3" key="1">
    <citation type="submission" date="2021-06" db="EMBL/GenBank/DDBJ databases">
        <title>Caerostris extrusa draft genome.</title>
        <authorList>
            <person name="Kono N."/>
            <person name="Arakawa K."/>
        </authorList>
    </citation>
    <scope>NUCLEOTIDE SEQUENCE [LARGE SCALE GENOMIC DNA]</scope>
</reference>
<name>A0AAV4U1N3_CAEEX</name>
<dbReference type="EMBL" id="BPLR01012130">
    <property type="protein sequence ID" value="GIY51597.1"/>
    <property type="molecule type" value="Genomic_DNA"/>
</dbReference>
<evidence type="ECO:0000256" key="1">
    <source>
        <dbReference type="SAM" id="MobiDB-lite"/>
    </source>
</evidence>
<sequence>MNELACVTRRSSFRPEQIVPRTLVQVDSEPPQAKAGETTTRKCRAGTGSLVPKQGSKPGNQNLIKNFYQKCTINRQAGMSSHGENGGERESYRCRSCNTTLKSMPPSSGYQKSGDYFDKHVNVFQNNCQCHPGLDITSLGSLIMEQIFSSDVLFEENYSTQFLTQVAKCRHGLLLIEYEEDKKSK</sequence>
<feature type="region of interest" description="Disordered" evidence="1">
    <location>
        <begin position="28"/>
        <end position="56"/>
    </location>
</feature>